<keyword evidence="1" id="KW-0812">Transmembrane</keyword>
<feature type="transmembrane region" description="Helical" evidence="1">
    <location>
        <begin position="6"/>
        <end position="27"/>
    </location>
</feature>
<keyword evidence="1" id="KW-1133">Transmembrane helix</keyword>
<dbReference type="EMBL" id="FOCD01000005">
    <property type="protein sequence ID" value="SEO04295.1"/>
    <property type="molecule type" value="Genomic_DNA"/>
</dbReference>
<evidence type="ECO:0000313" key="2">
    <source>
        <dbReference type="EMBL" id="SEO04295.1"/>
    </source>
</evidence>
<proteinExistence type="predicted"/>
<name>A0AAX2EJK8_9BACI</name>
<protein>
    <recommendedName>
        <fullName evidence="4">Holin-like toxin</fullName>
    </recommendedName>
</protein>
<sequence>MDLLYIGLSLSLFGGMAVLLAAFAQIAEKEGTR</sequence>
<reference evidence="2 3" key="1">
    <citation type="submission" date="2016-10" db="EMBL/GenBank/DDBJ databases">
        <authorList>
            <person name="Varghese N."/>
            <person name="Submissions S."/>
        </authorList>
    </citation>
    <scope>NUCLEOTIDE SEQUENCE [LARGE SCALE GENOMIC DNA]</scope>
    <source>
        <strain evidence="2 3">DSM 21619</strain>
    </source>
</reference>
<dbReference type="AlphaFoldDB" id="A0AAX2EJK8"/>
<dbReference type="Proteomes" id="UP000199735">
    <property type="component" value="Unassembled WGS sequence"/>
</dbReference>
<keyword evidence="1" id="KW-0472">Membrane</keyword>
<accession>A0AAX2EJK8</accession>
<comment type="caution">
    <text evidence="2">The sequence shown here is derived from an EMBL/GenBank/DDBJ whole genome shotgun (WGS) entry which is preliminary data.</text>
</comment>
<organism evidence="2 3">
    <name type="scientific">Terribacillus saccharophilus</name>
    <dbReference type="NCBI Taxonomy" id="361277"/>
    <lineage>
        <taxon>Bacteria</taxon>
        <taxon>Bacillati</taxon>
        <taxon>Bacillota</taxon>
        <taxon>Bacilli</taxon>
        <taxon>Bacillales</taxon>
        <taxon>Bacillaceae</taxon>
        <taxon>Terribacillus</taxon>
    </lineage>
</organism>
<evidence type="ECO:0000256" key="1">
    <source>
        <dbReference type="SAM" id="Phobius"/>
    </source>
</evidence>
<gene>
    <name evidence="2" type="ORF">SAMN04489762_3379</name>
</gene>
<evidence type="ECO:0000313" key="3">
    <source>
        <dbReference type="Proteomes" id="UP000199735"/>
    </source>
</evidence>
<evidence type="ECO:0008006" key="4">
    <source>
        <dbReference type="Google" id="ProtNLM"/>
    </source>
</evidence>